<dbReference type="EMBL" id="CM046393">
    <property type="protein sequence ID" value="KAI8549326.1"/>
    <property type="molecule type" value="Genomic_DNA"/>
</dbReference>
<sequence>MAGSRVQVNKAHKTRFASKSSRNIHKTSLQDKSKISKTDRNVAKGARNARIQRNKMIREQKRAALLKEKRASSASTSPPRVIVLFGLSASVNLNSLSEDIFSLLSAETVFPAVASPEYKLRTTVLKAPHGDLLSCMEMAKVADLIAFVASASSSCEESNSSYYIDSFGKQCLSVFRVLGLPSTVVLIRDLPNDLKRRHDTKKTCTSSLVSEFPEDCKFYPADTKDELHKFMWLFKEQRLTVPHWRDKHPYLLAQKVDLVTDGGKSTLLLTGYLRTRNLSVNQLVHVSGAGDFQLCKVELLKDPCPLNARKDGDLMDADEHDVQGSGLPYLIHFYLSAKSYSPCPPPSSCNVSSFLIVAGYKTWPTEAEMADADRNQREKKLRKRTLPRGTSEYQAAWIVDDSDVDDSDSNDDTDDGMVLDRNVSGFVDRECNDKLDLDDDQASLQLESDEETEVGSVVMEGENFTKEQIEDEIRKIKEAHAEDEEFPDEVDTPIDVPARRRFAKFRGLKSFRTSSWDPKESLPPEYAKIFAFDNFTRTQKHVLAKALDTEQGDIDDCIPASSYARLHIKDVPTGVASKLCRLANTMPIIACGLLQHESKVSVLHFSVKKHDTYTAPIKSKEELIFHVGFRQFICRPIFSTDNTNSDKHKMERFLHAGQFSVASIYAPISFPPLPLVVLKREPTSSSPSVAAVGSLRSIDPDRIILKRIILTGYPQRVSKKKATVKYMFHKPEDVRWFKPVEVWTKCGRRGRITEPLGTHGHRSSGYGKKPVSSVQMQIVNALSLGERSRASSLLSDIGRRNIELTANDFVYVLEYCARSTDPLFVMETWRTMDEKDVDLDDKCYLLIIRALCKGGYLEEALNMMDMLRKDHDLYPILPMYNNLLGGCARIQSVSRANECLDLMERRMVGKNEITYTELLKLAVLQENLPVVHEIWKEYIKYYSPSITSLRKFVWAFTRLRDLEAAFIALQHMVSMVLRGGFIVGKTAEGKLFTLRLDIPIPSSFELDLKRCSEENEDPELSGFINTKEMEACASNNKQGFTVLTKKSEAENDGRSMMRKSHGSSVMKVLRWSFNDVIHACAESPNCRLAEQLILQMQNMGLEPSSSTYDGFIRAVVSERGFHDGIEVLKSMQCKNLEPHDSTLATIAVGCSEGLELDLAEALLDQISKSRSVHPYNAFLKACDTLDRPERAVHALAKMKAMKLQPNIRTYELLFSLFGNVNAPYEEGNMLSQVDVAKRIHAIEMDMVKNGIQHSHWSMRNLLKALGAEGMVRELIQYLRVAENQFSRGYSCLGTASYNIVLHSLVEANESHMAVDIFKSMKSCGFLPDAATYNIMIDCCSVVRCFKSASALVSLMLRDGFYPQAVTYTALIKILLGNGDFDKALSLLDQGSLEGIQSDVLLFNTVLREACEKGRIDIIELIAERMHQKKVQPDPSTCYYVFSAYVNHDYISTAIEALQVLSMRMISEEDSILEEKRTEYEENFIFSEDMEAESCILELFKDCNENLAVALLYLRWCATLGFEISWLPNRSLWARRLSSNYANAEGVAG</sequence>
<organism evidence="1 2">
    <name type="scientific">Rhododendron molle</name>
    <name type="common">Chinese azalea</name>
    <name type="synonym">Azalea mollis</name>
    <dbReference type="NCBI Taxonomy" id="49168"/>
    <lineage>
        <taxon>Eukaryota</taxon>
        <taxon>Viridiplantae</taxon>
        <taxon>Streptophyta</taxon>
        <taxon>Embryophyta</taxon>
        <taxon>Tracheophyta</taxon>
        <taxon>Spermatophyta</taxon>
        <taxon>Magnoliopsida</taxon>
        <taxon>eudicotyledons</taxon>
        <taxon>Gunneridae</taxon>
        <taxon>Pentapetalae</taxon>
        <taxon>asterids</taxon>
        <taxon>Ericales</taxon>
        <taxon>Ericaceae</taxon>
        <taxon>Ericoideae</taxon>
        <taxon>Rhodoreae</taxon>
        <taxon>Rhododendron</taxon>
    </lineage>
</organism>
<keyword evidence="2" id="KW-1185">Reference proteome</keyword>
<name>A0ACC0N7V5_RHOML</name>
<evidence type="ECO:0000313" key="1">
    <source>
        <dbReference type="EMBL" id="KAI8549326.1"/>
    </source>
</evidence>
<comment type="caution">
    <text evidence="1">The sequence shown here is derived from an EMBL/GenBank/DDBJ whole genome shotgun (WGS) entry which is preliminary data.</text>
</comment>
<protein>
    <submittedName>
        <fullName evidence="1">Uncharacterized protein</fullName>
    </submittedName>
</protein>
<reference evidence="1" key="1">
    <citation type="submission" date="2022-02" db="EMBL/GenBank/DDBJ databases">
        <title>Plant Genome Project.</title>
        <authorList>
            <person name="Zhang R.-G."/>
        </authorList>
    </citation>
    <scope>NUCLEOTIDE SEQUENCE</scope>
    <source>
        <strain evidence="1">AT1</strain>
    </source>
</reference>
<gene>
    <name evidence="1" type="ORF">RHMOL_Rhmol06G0016800</name>
</gene>
<accession>A0ACC0N7V5</accession>
<proteinExistence type="predicted"/>
<evidence type="ECO:0000313" key="2">
    <source>
        <dbReference type="Proteomes" id="UP001062846"/>
    </source>
</evidence>
<dbReference type="Proteomes" id="UP001062846">
    <property type="component" value="Chromosome 6"/>
</dbReference>